<evidence type="ECO:0000256" key="3">
    <source>
        <dbReference type="ARBA" id="ARBA00023235"/>
    </source>
</evidence>
<dbReference type="PROSITE" id="PS50072">
    <property type="entry name" value="CSA_PPIASE_2"/>
    <property type="match status" value="1"/>
</dbReference>
<dbReference type="PRINTS" id="PR00153">
    <property type="entry name" value="CSAPPISMRASE"/>
</dbReference>
<evidence type="ECO:0000256" key="2">
    <source>
        <dbReference type="ARBA" id="ARBA00023110"/>
    </source>
</evidence>
<comment type="function">
    <text evidence="4">PPIases accelerate the folding of proteins. It catalyzes the cis-trans isomerization of proline imidic peptide bonds in oligopeptides.</text>
</comment>
<evidence type="ECO:0000313" key="6">
    <source>
        <dbReference type="EMBL" id="KZV83768.1"/>
    </source>
</evidence>
<reference evidence="7 8" key="1">
    <citation type="journal article" date="2016" name="Mol. Biol. Evol.">
        <title>Comparative Genomics of Early-Diverging Mushroom-Forming Fungi Provides Insights into the Origins of Lignocellulose Decay Capabilities.</title>
        <authorList>
            <person name="Nagy L.G."/>
            <person name="Riley R."/>
            <person name="Tritt A."/>
            <person name="Adam C."/>
            <person name="Daum C."/>
            <person name="Floudas D."/>
            <person name="Sun H."/>
            <person name="Yadav J.S."/>
            <person name="Pangilinan J."/>
            <person name="Larsson K.H."/>
            <person name="Matsuura K."/>
            <person name="Barry K."/>
            <person name="Labutti K."/>
            <person name="Kuo R."/>
            <person name="Ohm R.A."/>
            <person name="Bhattacharya S.S."/>
            <person name="Shirouzu T."/>
            <person name="Yoshinaga Y."/>
            <person name="Martin F.M."/>
            <person name="Grigoriev I.V."/>
            <person name="Hibbett D.S."/>
        </authorList>
    </citation>
    <scope>NUCLEOTIDE SEQUENCE [LARGE SCALE GENOMIC DNA]</scope>
    <source>
        <strain evidence="7 8">HHB12029</strain>
    </source>
</reference>
<dbReference type="SUPFAM" id="SSF50891">
    <property type="entry name" value="Cyclophilin-like"/>
    <property type="match status" value="1"/>
</dbReference>
<dbReference type="GO" id="GO:0005737">
    <property type="term" value="C:cytoplasm"/>
    <property type="evidence" value="ECO:0007669"/>
    <property type="project" value="TreeGrafter"/>
</dbReference>
<dbReference type="GO" id="GO:0003755">
    <property type="term" value="F:peptidyl-prolyl cis-trans isomerase activity"/>
    <property type="evidence" value="ECO:0007669"/>
    <property type="project" value="UniProtKB-UniRule"/>
</dbReference>
<dbReference type="GO" id="GO:0006457">
    <property type="term" value="P:protein folding"/>
    <property type="evidence" value="ECO:0007669"/>
    <property type="project" value="InterPro"/>
</dbReference>
<keyword evidence="8" id="KW-1185">Reference proteome</keyword>
<evidence type="ECO:0000259" key="5">
    <source>
        <dbReference type="PROSITE" id="PS50072"/>
    </source>
</evidence>
<dbReference type="InterPro" id="IPR020892">
    <property type="entry name" value="Cyclophilin-type_PPIase_CS"/>
</dbReference>
<dbReference type="InterPro" id="IPR024936">
    <property type="entry name" value="Cyclophilin-type_PPIase"/>
</dbReference>
<dbReference type="PROSITE" id="PS00170">
    <property type="entry name" value="CSA_PPIASE_1"/>
    <property type="match status" value="1"/>
</dbReference>
<sequence length="157" mass="16810">MVAGGARLTRLSTVFRLYDDVVPKTAQNFRDLALGVPGYGYRGSVFHRIIPLFMAQGGDITHHNGSGGRSSFGMRFADESFAVSHSRPFMLSMANGGPNTNTSQFFITLKAAPHLDGKHVVFGEVVEGQKVVRAIELAGSESGRPRARVTVAACGTI</sequence>
<dbReference type="EC" id="5.2.1.8" evidence="4"/>
<dbReference type="InterPro" id="IPR002130">
    <property type="entry name" value="Cyclophilin-type_PPIase_dom"/>
</dbReference>
<comment type="catalytic activity">
    <reaction evidence="1 4">
        <text>[protein]-peptidylproline (omega=180) = [protein]-peptidylproline (omega=0)</text>
        <dbReference type="Rhea" id="RHEA:16237"/>
        <dbReference type="Rhea" id="RHEA-COMP:10747"/>
        <dbReference type="Rhea" id="RHEA-COMP:10748"/>
        <dbReference type="ChEBI" id="CHEBI:83833"/>
        <dbReference type="ChEBI" id="CHEBI:83834"/>
        <dbReference type="EC" id="5.2.1.8"/>
    </reaction>
</comment>
<dbReference type="AlphaFoldDB" id="A0A165G238"/>
<dbReference type="PIRSF" id="PIRSF001467">
    <property type="entry name" value="Peptidylpro_ismrse"/>
    <property type="match status" value="1"/>
</dbReference>
<comment type="similarity">
    <text evidence="4">Belongs to the cyclophilin-type PPIase family.</text>
</comment>
<dbReference type="Gene3D" id="2.40.100.10">
    <property type="entry name" value="Cyclophilin-like"/>
    <property type="match status" value="1"/>
</dbReference>
<evidence type="ECO:0000313" key="8">
    <source>
        <dbReference type="Proteomes" id="UP000077266"/>
    </source>
</evidence>
<accession>A0A165G238</accession>
<dbReference type="PANTHER" id="PTHR11071:SF561">
    <property type="entry name" value="PEPTIDYL-PROLYL CIS-TRANS ISOMERASE D-RELATED"/>
    <property type="match status" value="1"/>
</dbReference>
<dbReference type="InterPro" id="IPR029000">
    <property type="entry name" value="Cyclophilin-like_dom_sf"/>
</dbReference>
<evidence type="ECO:0000256" key="1">
    <source>
        <dbReference type="ARBA" id="ARBA00000971"/>
    </source>
</evidence>
<dbReference type="Pfam" id="PF00160">
    <property type="entry name" value="Pro_isomerase"/>
    <property type="match status" value="1"/>
</dbReference>
<organism evidence="7 8">
    <name type="scientific">Exidia glandulosa HHB12029</name>
    <dbReference type="NCBI Taxonomy" id="1314781"/>
    <lineage>
        <taxon>Eukaryota</taxon>
        <taxon>Fungi</taxon>
        <taxon>Dikarya</taxon>
        <taxon>Basidiomycota</taxon>
        <taxon>Agaricomycotina</taxon>
        <taxon>Agaricomycetes</taxon>
        <taxon>Auriculariales</taxon>
        <taxon>Exidiaceae</taxon>
        <taxon>Exidia</taxon>
    </lineage>
</organism>
<evidence type="ECO:0000256" key="4">
    <source>
        <dbReference type="RuleBase" id="RU363019"/>
    </source>
</evidence>
<feature type="domain" description="PPIase cyclophilin-type" evidence="5">
    <location>
        <begin position="14"/>
        <end position="156"/>
    </location>
</feature>
<dbReference type="STRING" id="1314781.A0A165G238"/>
<proteinExistence type="inferred from homology"/>
<dbReference type="PANTHER" id="PTHR11071">
    <property type="entry name" value="PEPTIDYL-PROLYL CIS-TRANS ISOMERASE"/>
    <property type="match status" value="1"/>
</dbReference>
<dbReference type="EMBL" id="KV426255">
    <property type="protein sequence ID" value="KZV83768.1"/>
    <property type="molecule type" value="Genomic_DNA"/>
</dbReference>
<dbReference type="GO" id="GO:0016018">
    <property type="term" value="F:cyclosporin A binding"/>
    <property type="evidence" value="ECO:0007669"/>
    <property type="project" value="TreeGrafter"/>
</dbReference>
<protein>
    <recommendedName>
        <fullName evidence="4">Peptidyl-prolyl cis-trans isomerase</fullName>
        <shortName evidence="4">PPIase</shortName>
        <ecNumber evidence="4">5.2.1.8</ecNumber>
    </recommendedName>
</protein>
<dbReference type="EMBL" id="KV426061">
    <property type="protein sequence ID" value="KZV89871.1"/>
    <property type="molecule type" value="Genomic_DNA"/>
</dbReference>
<keyword evidence="2 4" id="KW-0697">Rotamase</keyword>
<name>A0A165G238_EXIGL</name>
<keyword evidence="3 4" id="KW-0413">Isomerase</keyword>
<dbReference type="FunFam" id="2.40.100.10:FF:000025">
    <property type="entry name" value="Peptidyl-prolyl cis-trans isomerase CYP19-2"/>
    <property type="match status" value="1"/>
</dbReference>
<dbReference type="OrthoDB" id="193499at2759"/>
<evidence type="ECO:0000313" key="7">
    <source>
        <dbReference type="EMBL" id="KZV89871.1"/>
    </source>
</evidence>
<gene>
    <name evidence="7" type="ORF">EXIGLDRAFT_720985</name>
    <name evidence="6" type="ORF">EXIGLDRAFT_727957</name>
</gene>
<dbReference type="Proteomes" id="UP000077266">
    <property type="component" value="Unassembled WGS sequence"/>
</dbReference>